<keyword evidence="7" id="KW-1185">Reference proteome</keyword>
<dbReference type="GO" id="GO:0005886">
    <property type="term" value="C:plasma membrane"/>
    <property type="evidence" value="ECO:0007669"/>
    <property type="project" value="TreeGrafter"/>
</dbReference>
<name>A0A0H5DPU0_9BACT</name>
<evidence type="ECO:0000256" key="2">
    <source>
        <dbReference type="ARBA" id="ARBA00022448"/>
    </source>
</evidence>
<dbReference type="SMART" id="SM00382">
    <property type="entry name" value="AAA"/>
    <property type="match status" value="1"/>
</dbReference>
<dbReference type="PANTHER" id="PTHR24220">
    <property type="entry name" value="IMPORT ATP-BINDING PROTEIN"/>
    <property type="match status" value="1"/>
</dbReference>
<keyword evidence="6" id="KW-0449">Lipoprotein</keyword>
<dbReference type="AlphaFoldDB" id="A0A0H5DPU0"/>
<reference evidence="7" key="1">
    <citation type="submission" date="2015-06" db="EMBL/GenBank/DDBJ databases">
        <authorList>
            <person name="Bertelli C."/>
        </authorList>
    </citation>
    <scope>NUCLEOTIDE SEQUENCE [LARGE SCALE GENOMIC DNA]</scope>
    <source>
        <strain evidence="7">CRIB-30</strain>
    </source>
</reference>
<keyword evidence="4 6" id="KW-0067">ATP-binding</keyword>
<keyword evidence="6" id="KW-0378">Hydrolase</keyword>
<dbReference type="InterPro" id="IPR027417">
    <property type="entry name" value="P-loop_NTPase"/>
</dbReference>
<dbReference type="GO" id="GO:0016887">
    <property type="term" value="F:ATP hydrolysis activity"/>
    <property type="evidence" value="ECO:0007669"/>
    <property type="project" value="InterPro"/>
</dbReference>
<dbReference type="GO" id="GO:0005524">
    <property type="term" value="F:ATP binding"/>
    <property type="evidence" value="ECO:0007669"/>
    <property type="project" value="UniProtKB-KW"/>
</dbReference>
<dbReference type="CDD" id="cd03255">
    <property type="entry name" value="ABC_MJ0796_LolCDE_FtsE"/>
    <property type="match status" value="1"/>
</dbReference>
<evidence type="ECO:0000256" key="3">
    <source>
        <dbReference type="ARBA" id="ARBA00022741"/>
    </source>
</evidence>
<feature type="domain" description="ABC transporter" evidence="5">
    <location>
        <begin position="8"/>
        <end position="238"/>
    </location>
</feature>
<evidence type="ECO:0000259" key="5">
    <source>
        <dbReference type="PROSITE" id="PS50893"/>
    </source>
</evidence>
<dbReference type="PROSITE" id="PS50893">
    <property type="entry name" value="ABC_TRANSPORTER_2"/>
    <property type="match status" value="1"/>
</dbReference>
<dbReference type="GO" id="GO:0022857">
    <property type="term" value="F:transmembrane transporter activity"/>
    <property type="evidence" value="ECO:0007669"/>
    <property type="project" value="TreeGrafter"/>
</dbReference>
<evidence type="ECO:0000313" key="7">
    <source>
        <dbReference type="Proteomes" id="UP000220251"/>
    </source>
</evidence>
<organism evidence="6 7">
    <name type="scientific">Estrella lausannensis</name>
    <dbReference type="NCBI Taxonomy" id="483423"/>
    <lineage>
        <taxon>Bacteria</taxon>
        <taxon>Pseudomonadati</taxon>
        <taxon>Chlamydiota</taxon>
        <taxon>Chlamydiia</taxon>
        <taxon>Parachlamydiales</taxon>
        <taxon>Candidatus Criblamydiaceae</taxon>
        <taxon>Estrella</taxon>
    </lineage>
</organism>
<accession>A0A0H5DPU0</accession>
<dbReference type="PROSITE" id="PS00211">
    <property type="entry name" value="ABC_TRANSPORTER_1"/>
    <property type="match status" value="1"/>
</dbReference>
<protein>
    <submittedName>
        <fullName evidence="6">Lipoprotein-releasing system ATP-binding protein LolD</fullName>
        <ecNumber evidence="6">3.6.3.-</ecNumber>
    </submittedName>
</protein>
<keyword evidence="3" id="KW-0547">Nucleotide-binding</keyword>
<gene>
    <name evidence="6" type="primary">lolD</name>
    <name evidence="6" type="ORF">ELAC_1154</name>
</gene>
<dbReference type="Pfam" id="PF00005">
    <property type="entry name" value="ABC_tran"/>
    <property type="match status" value="1"/>
</dbReference>
<dbReference type="InterPro" id="IPR015854">
    <property type="entry name" value="ABC_transpr_LolD-like"/>
</dbReference>
<evidence type="ECO:0000256" key="1">
    <source>
        <dbReference type="ARBA" id="ARBA00005417"/>
    </source>
</evidence>
<dbReference type="InterPro" id="IPR017871">
    <property type="entry name" value="ABC_transporter-like_CS"/>
</dbReference>
<dbReference type="Proteomes" id="UP000220251">
    <property type="component" value="Unassembled WGS sequence"/>
</dbReference>
<dbReference type="Gene3D" id="3.40.50.300">
    <property type="entry name" value="P-loop containing nucleotide triphosphate hydrolases"/>
    <property type="match status" value="1"/>
</dbReference>
<dbReference type="OrthoDB" id="9791546at2"/>
<dbReference type="EMBL" id="CWGJ01000012">
    <property type="protein sequence ID" value="CRX38497.1"/>
    <property type="molecule type" value="Genomic_DNA"/>
</dbReference>
<dbReference type="EC" id="3.6.3.-" evidence="6"/>
<dbReference type="SUPFAM" id="SSF52540">
    <property type="entry name" value="P-loop containing nucleoside triphosphate hydrolases"/>
    <property type="match status" value="1"/>
</dbReference>
<dbReference type="RefSeq" id="WP_098038355.1">
    <property type="nucleotide sequence ID" value="NZ_CWGJ01000012.1"/>
</dbReference>
<dbReference type="InterPro" id="IPR003439">
    <property type="entry name" value="ABC_transporter-like_ATP-bd"/>
</dbReference>
<evidence type="ECO:0000313" key="6">
    <source>
        <dbReference type="EMBL" id="CRX38497.1"/>
    </source>
</evidence>
<evidence type="ECO:0000256" key="4">
    <source>
        <dbReference type="ARBA" id="ARBA00022840"/>
    </source>
</evidence>
<dbReference type="InterPro" id="IPR017911">
    <property type="entry name" value="MacB-like_ATP-bd"/>
</dbReference>
<sequence length="239" mass="26120">MSIQTPLLKACEIHKTFAKPRRLEVLKGINLEVYPGETIAIVGKSGEGKSTLLNILGTLEKPTSGSLFIDDEAVSLMNVSRIRGQKLGFVFQSFHLLEDYTVMENILFPAAIARVATGRGTDAYKRAEELLELVGLTERKDYSAKLLSGGEKQRVAIARAFLNNPSIILADEPTGNLDEETSAAIHRMLFNFAAQGKACIIVTHSTKLANECSRTITLKGGSLAADSMQITEIDRIQIR</sequence>
<keyword evidence="2" id="KW-0813">Transport</keyword>
<dbReference type="PANTHER" id="PTHR24220:SF689">
    <property type="entry name" value="LIPOPROTEIN-RELEASING SYSTEM ATP-BINDING PROTEIN LOLD"/>
    <property type="match status" value="1"/>
</dbReference>
<dbReference type="InterPro" id="IPR003593">
    <property type="entry name" value="AAA+_ATPase"/>
</dbReference>
<comment type="similarity">
    <text evidence="1">Belongs to the ABC transporter superfamily.</text>
</comment>
<proteinExistence type="inferred from homology"/>